<comment type="similarity">
    <text evidence="2">Belongs to the Nudix hydrolase family. DIPP subfamily.</text>
</comment>
<comment type="catalytic activity">
    <reaction evidence="7">
        <text>diphospho-myo-inositol polyphosphate + H2O = myo-inositol polyphosphate + phosphate.</text>
        <dbReference type="EC" id="3.6.1.52"/>
    </reaction>
</comment>
<gene>
    <name evidence="10" type="ORF">PR048_001077</name>
</gene>
<dbReference type="SUPFAM" id="SSF55811">
    <property type="entry name" value="Nudix"/>
    <property type="match status" value="1"/>
</dbReference>
<dbReference type="PROSITE" id="PS00893">
    <property type="entry name" value="NUDIX_BOX"/>
    <property type="match status" value="1"/>
</dbReference>
<evidence type="ECO:0000256" key="3">
    <source>
        <dbReference type="ARBA" id="ARBA00012527"/>
    </source>
</evidence>
<dbReference type="PANTHER" id="PTHR12629:SF0">
    <property type="entry name" value="DIPHOSPHOINOSITOL-POLYPHOSPHATE DIPHOSPHATASE"/>
    <property type="match status" value="1"/>
</dbReference>
<dbReference type="EC" id="3.6.1.52" evidence="3"/>
<evidence type="ECO:0000256" key="5">
    <source>
        <dbReference type="ARBA" id="ARBA00022801"/>
    </source>
</evidence>
<dbReference type="InterPro" id="IPR015797">
    <property type="entry name" value="NUDIX_hydrolase-like_dom_sf"/>
</dbReference>
<dbReference type="EMBL" id="JARBHB010000001">
    <property type="protein sequence ID" value="KAJ8895739.1"/>
    <property type="molecule type" value="Genomic_DNA"/>
</dbReference>
<accession>A0ABQ9IGG6</accession>
<dbReference type="Gene3D" id="3.90.79.10">
    <property type="entry name" value="Nucleoside Triphosphate Pyrophosphohydrolase"/>
    <property type="match status" value="1"/>
</dbReference>
<dbReference type="Pfam" id="PF00293">
    <property type="entry name" value="NUDIX"/>
    <property type="match status" value="1"/>
</dbReference>
<keyword evidence="6" id="KW-0460">Magnesium</keyword>
<name>A0ABQ9IGG6_9NEOP</name>
<dbReference type="PROSITE" id="PS51462">
    <property type="entry name" value="NUDIX"/>
    <property type="match status" value="1"/>
</dbReference>
<comment type="caution">
    <text evidence="10">The sequence shown here is derived from an EMBL/GenBank/DDBJ whole genome shotgun (WGS) entry which is preliminary data.</text>
</comment>
<dbReference type="InterPro" id="IPR047198">
    <property type="entry name" value="DDP-like_NUDIX"/>
</dbReference>
<feature type="region of interest" description="Disordered" evidence="8">
    <location>
        <begin position="24"/>
        <end position="92"/>
    </location>
</feature>
<evidence type="ECO:0000313" key="11">
    <source>
        <dbReference type="Proteomes" id="UP001159363"/>
    </source>
</evidence>
<dbReference type="CDD" id="cd04666">
    <property type="entry name" value="NUDIX_DIPP2_like_Nudt4"/>
    <property type="match status" value="1"/>
</dbReference>
<keyword evidence="11" id="KW-1185">Reference proteome</keyword>
<keyword evidence="4" id="KW-0479">Metal-binding</keyword>
<sequence>MRRGGLRHQPVPLEHSCVVAKRIGNSSRREEVCDTSKSRCCRHSRDSQKESRQPRAHRSGRGEGEGLRSPKPAGRGSANPVSSHRTPSEFRTRVVRVSMTKLVVKLKMATASDTSEPRLGGLSASQLKKASAGSLLPQAAECNSKQVPGELRQNGSLHPRRGRWAVVAERLAFSLPTKASRIQSPFGSLPCFRMWVVLEVPLVCGFSRGSTVSPSLSFRLCSILSSIAFIGSQDLFVKSRPNIFSHFSLVVDGNISHVPTYSKIAKPIAELAEQIAVPVVVLCEVDVVVDVILEVAVEANGDVEHGVEQVLLVSSSRRPDHWIVPGGGVEPEEEPSTTAIREVMEEAGVCGKLGRCLGVFENTEHKHRTEVFVLVVTEELPEWEDSKTIGESVLCSVFIDGVYKNARSC</sequence>
<dbReference type="InterPro" id="IPR020084">
    <property type="entry name" value="NUDIX_hydrolase_CS"/>
</dbReference>
<comment type="cofactor">
    <cofactor evidence="1">
        <name>Mg(2+)</name>
        <dbReference type="ChEBI" id="CHEBI:18420"/>
    </cofactor>
</comment>
<feature type="compositionally biased region" description="Basic and acidic residues" evidence="8">
    <location>
        <begin position="27"/>
        <end position="53"/>
    </location>
</feature>
<evidence type="ECO:0000256" key="8">
    <source>
        <dbReference type="SAM" id="MobiDB-lite"/>
    </source>
</evidence>
<evidence type="ECO:0000256" key="2">
    <source>
        <dbReference type="ARBA" id="ARBA00008266"/>
    </source>
</evidence>
<dbReference type="Proteomes" id="UP001159363">
    <property type="component" value="Chromosome 1"/>
</dbReference>
<evidence type="ECO:0000256" key="4">
    <source>
        <dbReference type="ARBA" id="ARBA00022723"/>
    </source>
</evidence>
<reference evidence="10 11" key="1">
    <citation type="submission" date="2023-02" db="EMBL/GenBank/DDBJ databases">
        <title>LHISI_Scaffold_Assembly.</title>
        <authorList>
            <person name="Stuart O.P."/>
            <person name="Cleave R."/>
            <person name="Magrath M.J.L."/>
            <person name="Mikheyev A.S."/>
        </authorList>
    </citation>
    <scope>NUCLEOTIDE SEQUENCE [LARGE SCALE GENOMIC DNA]</scope>
    <source>
        <strain evidence="10">Daus_M_001</strain>
        <tissue evidence="10">Leg muscle</tissue>
    </source>
</reference>
<keyword evidence="5" id="KW-0378">Hydrolase</keyword>
<evidence type="ECO:0000259" key="9">
    <source>
        <dbReference type="PROSITE" id="PS51462"/>
    </source>
</evidence>
<dbReference type="PANTHER" id="PTHR12629">
    <property type="entry name" value="DIPHOSPHOINOSITOL POLYPHOSPHATE PHOSPHOHYDROLASE"/>
    <property type="match status" value="1"/>
</dbReference>
<feature type="domain" description="Nudix hydrolase" evidence="9">
    <location>
        <begin position="284"/>
        <end position="409"/>
    </location>
</feature>
<proteinExistence type="inferred from homology"/>
<dbReference type="InterPro" id="IPR000086">
    <property type="entry name" value="NUDIX_hydrolase_dom"/>
</dbReference>
<evidence type="ECO:0000313" key="10">
    <source>
        <dbReference type="EMBL" id="KAJ8895739.1"/>
    </source>
</evidence>
<evidence type="ECO:0000256" key="6">
    <source>
        <dbReference type="ARBA" id="ARBA00022842"/>
    </source>
</evidence>
<protein>
    <recommendedName>
        <fullName evidence="3">diphosphoinositol-polyphosphate diphosphatase</fullName>
        <ecNumber evidence="3">3.6.1.52</ecNumber>
    </recommendedName>
</protein>
<evidence type="ECO:0000256" key="7">
    <source>
        <dbReference type="ARBA" id="ARBA00033994"/>
    </source>
</evidence>
<evidence type="ECO:0000256" key="1">
    <source>
        <dbReference type="ARBA" id="ARBA00001946"/>
    </source>
</evidence>
<organism evidence="10 11">
    <name type="scientific">Dryococelus australis</name>
    <dbReference type="NCBI Taxonomy" id="614101"/>
    <lineage>
        <taxon>Eukaryota</taxon>
        <taxon>Metazoa</taxon>
        <taxon>Ecdysozoa</taxon>
        <taxon>Arthropoda</taxon>
        <taxon>Hexapoda</taxon>
        <taxon>Insecta</taxon>
        <taxon>Pterygota</taxon>
        <taxon>Neoptera</taxon>
        <taxon>Polyneoptera</taxon>
        <taxon>Phasmatodea</taxon>
        <taxon>Verophasmatodea</taxon>
        <taxon>Anareolatae</taxon>
        <taxon>Phasmatidae</taxon>
        <taxon>Eurycanthinae</taxon>
        <taxon>Dryococelus</taxon>
    </lineage>
</organism>